<protein>
    <recommendedName>
        <fullName evidence="2">PiggyBac transposable element-derived protein 4 C-terminal zinc-finger domain-containing protein</fullName>
    </recommendedName>
</protein>
<name>K1PV84_MAGGI</name>
<feature type="domain" description="PiggyBac transposable element-derived protein 4 C-terminal zinc-finger" evidence="2">
    <location>
        <begin position="113"/>
        <end position="171"/>
    </location>
</feature>
<gene>
    <name evidence="3" type="ORF">CGI_10006567</name>
</gene>
<evidence type="ECO:0000259" key="2">
    <source>
        <dbReference type="Pfam" id="PF13842"/>
    </source>
</evidence>
<dbReference type="AlphaFoldDB" id="K1PV84"/>
<dbReference type="HOGENOM" id="CLU_819522_0_0_1"/>
<proteinExistence type="predicted"/>
<reference evidence="3" key="1">
    <citation type="journal article" date="2012" name="Nature">
        <title>The oyster genome reveals stress adaptation and complexity of shell formation.</title>
        <authorList>
            <person name="Zhang G."/>
            <person name="Fang X."/>
            <person name="Guo X."/>
            <person name="Li L."/>
            <person name="Luo R."/>
            <person name="Xu F."/>
            <person name="Yang P."/>
            <person name="Zhang L."/>
            <person name="Wang X."/>
            <person name="Qi H."/>
            <person name="Xiong Z."/>
            <person name="Que H."/>
            <person name="Xie Y."/>
            <person name="Holland P.W."/>
            <person name="Paps J."/>
            <person name="Zhu Y."/>
            <person name="Wu F."/>
            <person name="Chen Y."/>
            <person name="Wang J."/>
            <person name="Peng C."/>
            <person name="Meng J."/>
            <person name="Yang L."/>
            <person name="Liu J."/>
            <person name="Wen B."/>
            <person name="Zhang N."/>
            <person name="Huang Z."/>
            <person name="Zhu Q."/>
            <person name="Feng Y."/>
            <person name="Mount A."/>
            <person name="Hedgecock D."/>
            <person name="Xu Z."/>
            <person name="Liu Y."/>
            <person name="Domazet-Loso T."/>
            <person name="Du Y."/>
            <person name="Sun X."/>
            <person name="Zhang S."/>
            <person name="Liu B."/>
            <person name="Cheng P."/>
            <person name="Jiang X."/>
            <person name="Li J."/>
            <person name="Fan D."/>
            <person name="Wang W."/>
            <person name="Fu W."/>
            <person name="Wang T."/>
            <person name="Wang B."/>
            <person name="Zhang J."/>
            <person name="Peng Z."/>
            <person name="Li Y."/>
            <person name="Li N."/>
            <person name="Wang J."/>
            <person name="Chen M."/>
            <person name="He Y."/>
            <person name="Tan F."/>
            <person name="Song X."/>
            <person name="Zheng Q."/>
            <person name="Huang R."/>
            <person name="Yang H."/>
            <person name="Du X."/>
            <person name="Chen L."/>
            <person name="Yang M."/>
            <person name="Gaffney P.M."/>
            <person name="Wang S."/>
            <person name="Luo L."/>
            <person name="She Z."/>
            <person name="Ming Y."/>
            <person name="Huang W."/>
            <person name="Zhang S."/>
            <person name="Huang B."/>
            <person name="Zhang Y."/>
            <person name="Qu T."/>
            <person name="Ni P."/>
            <person name="Miao G."/>
            <person name="Wang J."/>
            <person name="Wang Q."/>
            <person name="Steinberg C.E."/>
            <person name="Wang H."/>
            <person name="Li N."/>
            <person name="Qian L."/>
            <person name="Zhang G."/>
            <person name="Li Y."/>
            <person name="Yang H."/>
            <person name="Liu X."/>
            <person name="Wang J."/>
            <person name="Yin Y."/>
            <person name="Wang J."/>
        </authorList>
    </citation>
    <scope>NUCLEOTIDE SEQUENCE [LARGE SCALE GENOMIC DNA]</scope>
    <source>
        <strain evidence="3">05x7-T-G4-1.051#20</strain>
    </source>
</reference>
<evidence type="ECO:0000313" key="3">
    <source>
        <dbReference type="EMBL" id="EKC20195.1"/>
    </source>
</evidence>
<sequence length="339" mass="38418">MIGLQDLVVPEGHGVTHSKHRPDHPSNIRFPPRQIPASYRSQENASNTTTTMVDHSLGQMFISTEFMKGDEEMGDQHQLAGKQSQLVEMENQLTADDFVKMKMQSEVPFMDESRIHVSESLQGKQKYCLVCKHLGRRTNDGTLAVRTRAKCSVCDIPLCKGPPRNCFRDFHEICRLCCSTEKKRKPKAALGLGIPNENLHFLSVIHGCKKLCAFCLSNKIRTKAGWFIYTKFKCDYCNVPLCQERSGRFCHLLYHKHLAENFSEQLEEREVSNQLPGLDHLNVRRKHPRKGGIPPVQFTAATDDDHIDLDSGNEADEDLLGPFFYDETGIEPEGATKSM</sequence>
<accession>K1PV84</accession>
<dbReference type="InParanoid" id="K1PV84"/>
<dbReference type="InterPro" id="IPR032718">
    <property type="entry name" value="PGBD4_Znf_C"/>
</dbReference>
<dbReference type="Pfam" id="PF13842">
    <property type="entry name" value="zf-Tnp_2"/>
    <property type="match status" value="1"/>
</dbReference>
<evidence type="ECO:0000256" key="1">
    <source>
        <dbReference type="SAM" id="MobiDB-lite"/>
    </source>
</evidence>
<feature type="region of interest" description="Disordered" evidence="1">
    <location>
        <begin position="1"/>
        <end position="29"/>
    </location>
</feature>
<organism evidence="3">
    <name type="scientific">Magallana gigas</name>
    <name type="common">Pacific oyster</name>
    <name type="synonym">Crassostrea gigas</name>
    <dbReference type="NCBI Taxonomy" id="29159"/>
    <lineage>
        <taxon>Eukaryota</taxon>
        <taxon>Metazoa</taxon>
        <taxon>Spiralia</taxon>
        <taxon>Lophotrochozoa</taxon>
        <taxon>Mollusca</taxon>
        <taxon>Bivalvia</taxon>
        <taxon>Autobranchia</taxon>
        <taxon>Pteriomorphia</taxon>
        <taxon>Ostreida</taxon>
        <taxon>Ostreoidea</taxon>
        <taxon>Ostreidae</taxon>
        <taxon>Magallana</taxon>
    </lineage>
</organism>
<dbReference type="EMBL" id="JH818584">
    <property type="protein sequence ID" value="EKC20195.1"/>
    <property type="molecule type" value="Genomic_DNA"/>
</dbReference>